<keyword evidence="9 12" id="KW-0067">ATP-binding</keyword>
<dbReference type="PROSITE" id="PS50011">
    <property type="entry name" value="PROTEIN_KINASE_DOM"/>
    <property type="match status" value="1"/>
</dbReference>
<dbReference type="InterPro" id="IPR017892">
    <property type="entry name" value="Pkinase_C"/>
</dbReference>
<evidence type="ECO:0000256" key="11">
    <source>
        <dbReference type="ARBA" id="ARBA00048679"/>
    </source>
</evidence>
<dbReference type="InterPro" id="IPR017441">
    <property type="entry name" value="Protein_kinase_ATP_BS"/>
</dbReference>
<organism evidence="18 19">
    <name type="scientific">Planoprotostelium fungivorum</name>
    <dbReference type="NCBI Taxonomy" id="1890364"/>
    <lineage>
        <taxon>Eukaryota</taxon>
        <taxon>Amoebozoa</taxon>
        <taxon>Evosea</taxon>
        <taxon>Variosea</taxon>
        <taxon>Cavosteliida</taxon>
        <taxon>Cavosteliaceae</taxon>
        <taxon>Planoprotostelium</taxon>
    </lineage>
</organism>
<feature type="domain" description="AGC-kinase C-terminal" evidence="17">
    <location>
        <begin position="427"/>
        <end position="496"/>
    </location>
</feature>
<dbReference type="PROSITE" id="PS00107">
    <property type="entry name" value="PROTEIN_KINASE_ATP"/>
    <property type="match status" value="1"/>
</dbReference>
<sequence length="496" mass="56111">MSAEELRRSVVQSGPAHSKPRYSTDVNNVDNRARPIFPSEGTSSSRLQKPQPSYLSKMSKSGYMTKEGGSIKTWKKRYFVLRDGSLSYFKNIGEDPIDTLIISQASAVRVADKQKKSRPNCFEIVFAGRTYAFSCDTEEERKSWMEVLTPLLKSSSDAAAPVKKEKVCVDDFDLLNLLGKGSFGKVMQVRKKDTGKIYAMKVLDKKHILDHGEVQHTRSEKNILQKVHHPFLVNLVFSFQTDDKLYLVMDYVNGGEMFFHLQKEKRFSEERSKFYAAEILLALEHLHANGIIYRDLKPENILFTADGHICLTDFGLCKEGIETEADRTGTFCGTPEYLAPEVLTGKGYSKPVDWWSFGSLLYEMLTGLPPFYSQDVQEMYRKIIHDKLKFPANMNPDAMSLIDGLLQRDFNARLKDPSIIKKHPFFTTIPWDDLSQKKVKPPFVPKVDGEGDISQIDPAFIEEVAAITPSDNSEIDKAEQSNFEGFTYVSGGGVLN</sequence>
<dbReference type="InterPro" id="IPR000719">
    <property type="entry name" value="Prot_kinase_dom"/>
</dbReference>
<dbReference type="SMART" id="SM00233">
    <property type="entry name" value="PH"/>
    <property type="match status" value="1"/>
</dbReference>
<dbReference type="Gene3D" id="3.30.200.20">
    <property type="entry name" value="Phosphorylase Kinase, domain 1"/>
    <property type="match status" value="1"/>
</dbReference>
<dbReference type="PROSITE" id="PS50003">
    <property type="entry name" value="PH_DOMAIN"/>
    <property type="match status" value="1"/>
</dbReference>
<dbReference type="PROSITE" id="PS51285">
    <property type="entry name" value="AGC_KINASE_CTER"/>
    <property type="match status" value="1"/>
</dbReference>
<dbReference type="Pfam" id="PF00069">
    <property type="entry name" value="Pkinase"/>
    <property type="match status" value="1"/>
</dbReference>
<feature type="region of interest" description="Disordered" evidence="14">
    <location>
        <begin position="1"/>
        <end position="61"/>
    </location>
</feature>
<evidence type="ECO:0000256" key="4">
    <source>
        <dbReference type="ARBA" id="ARBA00022527"/>
    </source>
</evidence>
<dbReference type="InParanoid" id="A0A2P6NP63"/>
<dbReference type="SUPFAM" id="SSF56112">
    <property type="entry name" value="Protein kinase-like (PK-like)"/>
    <property type="match status" value="1"/>
</dbReference>
<comment type="catalytic activity">
    <reaction evidence="11">
        <text>L-seryl-[protein] + ATP = O-phospho-L-seryl-[protein] + ADP + H(+)</text>
        <dbReference type="Rhea" id="RHEA:17989"/>
        <dbReference type="Rhea" id="RHEA-COMP:9863"/>
        <dbReference type="Rhea" id="RHEA-COMP:11604"/>
        <dbReference type="ChEBI" id="CHEBI:15378"/>
        <dbReference type="ChEBI" id="CHEBI:29999"/>
        <dbReference type="ChEBI" id="CHEBI:30616"/>
        <dbReference type="ChEBI" id="CHEBI:83421"/>
        <dbReference type="ChEBI" id="CHEBI:456216"/>
        <dbReference type="EC" id="2.7.11.1"/>
    </reaction>
</comment>
<dbReference type="GO" id="GO:1904630">
    <property type="term" value="P:cellular response to diterpene"/>
    <property type="evidence" value="ECO:0007669"/>
    <property type="project" value="UniProtKB-ARBA"/>
</dbReference>
<evidence type="ECO:0000259" key="15">
    <source>
        <dbReference type="PROSITE" id="PS50003"/>
    </source>
</evidence>
<accession>A0A2P6NP63</accession>
<dbReference type="FunFam" id="2.30.29.30:FF:000286">
    <property type="entry name" value="PH-protein kinase domain containing protein"/>
    <property type="match status" value="1"/>
</dbReference>
<dbReference type="GO" id="GO:0004691">
    <property type="term" value="F:cAMP-dependent protein kinase activity"/>
    <property type="evidence" value="ECO:0007669"/>
    <property type="project" value="UniProtKB-ARBA"/>
</dbReference>
<dbReference type="SMART" id="SM00133">
    <property type="entry name" value="S_TK_X"/>
    <property type="match status" value="1"/>
</dbReference>
<evidence type="ECO:0000256" key="3">
    <source>
        <dbReference type="ARBA" id="ARBA00022500"/>
    </source>
</evidence>
<dbReference type="Pfam" id="PF00169">
    <property type="entry name" value="PH"/>
    <property type="match status" value="1"/>
</dbReference>
<dbReference type="GO" id="GO:0031269">
    <property type="term" value="P:pseudopodium assembly"/>
    <property type="evidence" value="ECO:0007669"/>
    <property type="project" value="UniProtKB-ARBA"/>
</dbReference>
<proteinExistence type="inferred from homology"/>
<dbReference type="SUPFAM" id="SSF50729">
    <property type="entry name" value="PH domain-like"/>
    <property type="match status" value="1"/>
</dbReference>
<dbReference type="Proteomes" id="UP000241769">
    <property type="component" value="Unassembled WGS sequence"/>
</dbReference>
<dbReference type="InterPro" id="IPR000961">
    <property type="entry name" value="AGC-kinase_C"/>
</dbReference>
<dbReference type="EMBL" id="MDYQ01000040">
    <property type="protein sequence ID" value="PRP85735.1"/>
    <property type="molecule type" value="Genomic_DNA"/>
</dbReference>
<evidence type="ECO:0000256" key="7">
    <source>
        <dbReference type="ARBA" id="ARBA00022741"/>
    </source>
</evidence>
<dbReference type="PROSITE" id="PS00108">
    <property type="entry name" value="PROTEIN_KINASE_ST"/>
    <property type="match status" value="1"/>
</dbReference>
<dbReference type="InterPro" id="IPR011993">
    <property type="entry name" value="PH-like_dom_sf"/>
</dbReference>
<evidence type="ECO:0000256" key="12">
    <source>
        <dbReference type="PROSITE-ProRule" id="PRU10141"/>
    </source>
</evidence>
<dbReference type="FunFam" id="1.10.510.10:FF:000008">
    <property type="entry name" value="Non-specific serine/threonine protein kinase"/>
    <property type="match status" value="1"/>
</dbReference>
<dbReference type="GO" id="GO:1905303">
    <property type="term" value="P:positive regulation of macropinocytosis"/>
    <property type="evidence" value="ECO:0007669"/>
    <property type="project" value="UniProtKB-ARBA"/>
</dbReference>
<dbReference type="AlphaFoldDB" id="A0A2P6NP63"/>
<dbReference type="Gene3D" id="1.10.510.10">
    <property type="entry name" value="Transferase(Phosphotransferase) domain 1"/>
    <property type="match status" value="1"/>
</dbReference>
<gene>
    <name evidence="18" type="ORF">PROFUN_06329</name>
</gene>
<evidence type="ECO:0000256" key="5">
    <source>
        <dbReference type="ARBA" id="ARBA00022553"/>
    </source>
</evidence>
<dbReference type="GO" id="GO:0110094">
    <property type="term" value="P:polyphosphate-mediated signaling"/>
    <property type="evidence" value="ECO:0007669"/>
    <property type="project" value="UniProtKB-ARBA"/>
</dbReference>
<reference evidence="18 19" key="1">
    <citation type="journal article" date="2018" name="Genome Biol. Evol.">
        <title>Multiple Roots of Fruiting Body Formation in Amoebozoa.</title>
        <authorList>
            <person name="Hillmann F."/>
            <person name="Forbes G."/>
            <person name="Novohradska S."/>
            <person name="Ferling I."/>
            <person name="Riege K."/>
            <person name="Groth M."/>
            <person name="Westermann M."/>
            <person name="Marz M."/>
            <person name="Spaller T."/>
            <person name="Winckler T."/>
            <person name="Schaap P."/>
            <person name="Glockner G."/>
        </authorList>
    </citation>
    <scope>NUCLEOTIDE SEQUENCE [LARGE SCALE GENOMIC DNA]</scope>
    <source>
        <strain evidence="18 19">Jena</strain>
    </source>
</reference>
<evidence type="ECO:0000256" key="9">
    <source>
        <dbReference type="ARBA" id="ARBA00022840"/>
    </source>
</evidence>
<keyword evidence="8 18" id="KW-0418">Kinase</keyword>
<dbReference type="OrthoDB" id="63267at2759"/>
<comment type="caution">
    <text evidence="18">The sequence shown here is derived from an EMBL/GenBank/DDBJ whole genome shotgun (WGS) entry which is preliminary data.</text>
</comment>
<keyword evidence="5" id="KW-0597">Phosphoprotein</keyword>
<feature type="compositionally biased region" description="Polar residues" evidence="14">
    <location>
        <begin position="40"/>
        <end position="59"/>
    </location>
</feature>
<feature type="binding site" evidence="12">
    <location>
        <position position="201"/>
    </location>
    <ligand>
        <name>ATP</name>
        <dbReference type="ChEBI" id="CHEBI:30616"/>
    </ligand>
</feature>
<dbReference type="GO" id="GO:0030334">
    <property type="term" value="P:regulation of cell migration"/>
    <property type="evidence" value="ECO:0007669"/>
    <property type="project" value="UniProtKB-ARBA"/>
</dbReference>
<dbReference type="PANTHER" id="PTHR24351">
    <property type="entry name" value="RIBOSOMAL PROTEIN S6 KINASE"/>
    <property type="match status" value="1"/>
</dbReference>
<dbReference type="FunCoup" id="A0A2P6NP63">
    <property type="interactions" value="65"/>
</dbReference>
<name>A0A2P6NP63_9EUKA</name>
<dbReference type="GO" id="GO:0005524">
    <property type="term" value="F:ATP binding"/>
    <property type="evidence" value="ECO:0007669"/>
    <property type="project" value="UniProtKB-UniRule"/>
</dbReference>
<evidence type="ECO:0000256" key="6">
    <source>
        <dbReference type="ARBA" id="ARBA00022679"/>
    </source>
</evidence>
<evidence type="ECO:0000256" key="13">
    <source>
        <dbReference type="RuleBase" id="RU000304"/>
    </source>
</evidence>
<keyword evidence="3" id="KW-0145">Chemotaxis</keyword>
<dbReference type="SMART" id="SM00220">
    <property type="entry name" value="S_TKc"/>
    <property type="match status" value="1"/>
</dbReference>
<evidence type="ECO:0000256" key="8">
    <source>
        <dbReference type="ARBA" id="ARBA00022777"/>
    </source>
</evidence>
<dbReference type="InterPro" id="IPR001849">
    <property type="entry name" value="PH_domain"/>
</dbReference>
<keyword evidence="7 12" id="KW-0547">Nucleotide-binding</keyword>
<evidence type="ECO:0000256" key="10">
    <source>
        <dbReference type="ARBA" id="ARBA00047899"/>
    </source>
</evidence>
<keyword evidence="19" id="KW-1185">Reference proteome</keyword>
<dbReference type="InterPro" id="IPR011009">
    <property type="entry name" value="Kinase-like_dom_sf"/>
</dbReference>
<keyword evidence="4 13" id="KW-0723">Serine/threonine-protein kinase</keyword>
<dbReference type="CDD" id="cd05123">
    <property type="entry name" value="STKc_AGC"/>
    <property type="match status" value="1"/>
</dbReference>
<evidence type="ECO:0000313" key="19">
    <source>
        <dbReference type="Proteomes" id="UP000241769"/>
    </source>
</evidence>
<evidence type="ECO:0000313" key="18">
    <source>
        <dbReference type="EMBL" id="PRP85735.1"/>
    </source>
</evidence>
<comment type="catalytic activity">
    <reaction evidence="10">
        <text>L-threonyl-[protein] + ATP = O-phospho-L-threonyl-[protein] + ADP + H(+)</text>
        <dbReference type="Rhea" id="RHEA:46608"/>
        <dbReference type="Rhea" id="RHEA-COMP:11060"/>
        <dbReference type="Rhea" id="RHEA-COMP:11605"/>
        <dbReference type="ChEBI" id="CHEBI:15378"/>
        <dbReference type="ChEBI" id="CHEBI:30013"/>
        <dbReference type="ChEBI" id="CHEBI:30616"/>
        <dbReference type="ChEBI" id="CHEBI:61977"/>
        <dbReference type="ChEBI" id="CHEBI:456216"/>
        <dbReference type="EC" id="2.7.11.1"/>
    </reaction>
</comment>
<dbReference type="EC" id="2.7.11.1" evidence="2"/>
<dbReference type="Pfam" id="PF00433">
    <property type="entry name" value="Pkinase_C"/>
    <property type="match status" value="1"/>
</dbReference>
<dbReference type="GO" id="GO:0106310">
    <property type="term" value="F:protein serine kinase activity"/>
    <property type="evidence" value="ECO:0007669"/>
    <property type="project" value="RHEA"/>
</dbReference>
<dbReference type="GO" id="GO:0005547">
    <property type="term" value="F:phosphatidylinositol-3,4,5-trisphosphate binding"/>
    <property type="evidence" value="ECO:0007669"/>
    <property type="project" value="UniProtKB-ARBA"/>
</dbReference>
<dbReference type="InterPro" id="IPR045270">
    <property type="entry name" value="STKc_AGC"/>
</dbReference>
<dbReference type="GO" id="GO:0046580">
    <property type="term" value="P:negative regulation of Ras protein signal transduction"/>
    <property type="evidence" value="ECO:0007669"/>
    <property type="project" value="UniProtKB-ARBA"/>
</dbReference>
<dbReference type="GO" id="GO:0043327">
    <property type="term" value="P:chemotaxis to cAMP"/>
    <property type="evidence" value="ECO:0007669"/>
    <property type="project" value="UniProtKB-ARBA"/>
</dbReference>
<comment type="similarity">
    <text evidence="1">Belongs to the protein kinase superfamily. AGC Ser/Thr protein kinase family. RAC subfamily.</text>
</comment>
<dbReference type="FunFam" id="3.30.200.20:FF:000048">
    <property type="entry name" value="Non-specific serine/threonine protein kinase"/>
    <property type="match status" value="1"/>
</dbReference>
<dbReference type="GO" id="GO:0032060">
    <property type="term" value="P:bleb assembly"/>
    <property type="evidence" value="ECO:0007669"/>
    <property type="project" value="UniProtKB-ARBA"/>
</dbReference>
<evidence type="ECO:0000256" key="1">
    <source>
        <dbReference type="ARBA" id="ARBA00006935"/>
    </source>
</evidence>
<feature type="domain" description="Protein kinase" evidence="16">
    <location>
        <begin position="172"/>
        <end position="426"/>
    </location>
</feature>
<dbReference type="InterPro" id="IPR008271">
    <property type="entry name" value="Ser/Thr_kinase_AS"/>
</dbReference>
<feature type="domain" description="PH" evidence="15">
    <location>
        <begin position="57"/>
        <end position="153"/>
    </location>
</feature>
<evidence type="ECO:0000259" key="16">
    <source>
        <dbReference type="PROSITE" id="PS50011"/>
    </source>
</evidence>
<dbReference type="STRING" id="1890364.A0A2P6NP63"/>
<keyword evidence="6" id="KW-0808">Transferase</keyword>
<dbReference type="Gene3D" id="2.30.29.30">
    <property type="entry name" value="Pleckstrin-homology domain (PH domain)/Phosphotyrosine-binding domain (PTB)"/>
    <property type="match status" value="1"/>
</dbReference>
<evidence type="ECO:0000256" key="2">
    <source>
        <dbReference type="ARBA" id="ARBA00012513"/>
    </source>
</evidence>
<evidence type="ECO:0000259" key="17">
    <source>
        <dbReference type="PROSITE" id="PS51285"/>
    </source>
</evidence>
<protein>
    <recommendedName>
        <fullName evidence="2">non-specific serine/threonine protein kinase</fullName>
        <ecNumber evidence="2">2.7.11.1</ecNumber>
    </recommendedName>
</protein>
<evidence type="ECO:0000256" key="14">
    <source>
        <dbReference type="SAM" id="MobiDB-lite"/>
    </source>
</evidence>
<dbReference type="GO" id="GO:0050920">
    <property type="term" value="P:regulation of chemotaxis"/>
    <property type="evidence" value="ECO:0007669"/>
    <property type="project" value="UniProtKB-ARBA"/>
</dbReference>